<keyword evidence="2" id="KW-1185">Reference proteome</keyword>
<comment type="caution">
    <text evidence="1">The sequence shown here is derived from an EMBL/GenBank/DDBJ whole genome shotgun (WGS) entry which is preliminary data.</text>
</comment>
<dbReference type="PATRIC" id="fig|665004.4.peg.727"/>
<reference evidence="2" key="1">
    <citation type="journal article" date="2017" name="Acta Aliment.">
        <title>Plant polysaccharide degrading enzyme system of Thermpbifida cellulosilytica TB100 revealed by de novo genome project data.</title>
        <authorList>
            <person name="Toth A."/>
            <person name="Baka E."/>
            <person name="Luzics S."/>
            <person name="Bata-Vidacs I."/>
            <person name="Nagy I."/>
            <person name="Balint B."/>
            <person name="Herceg R."/>
            <person name="Olasz F."/>
            <person name="Wilk T."/>
            <person name="Nagy T."/>
            <person name="Kriszt B."/>
            <person name="Nagy I."/>
            <person name="Kukolya J."/>
        </authorList>
    </citation>
    <scope>NUCLEOTIDE SEQUENCE [LARGE SCALE GENOMIC DNA]</scope>
    <source>
        <strain evidence="2">TB100</strain>
    </source>
</reference>
<dbReference type="Pfam" id="PF14117">
    <property type="entry name" value="DUF4287"/>
    <property type="match status" value="1"/>
</dbReference>
<gene>
    <name evidence="1" type="ORF">AC529_15125</name>
</gene>
<dbReference type="InterPro" id="IPR025629">
    <property type="entry name" value="DUF4287"/>
</dbReference>
<dbReference type="Proteomes" id="UP000074382">
    <property type="component" value="Unassembled WGS sequence"/>
</dbReference>
<organism evidence="1 2">
    <name type="scientific">Thermobifida cellulosilytica TB100</name>
    <dbReference type="NCBI Taxonomy" id="665004"/>
    <lineage>
        <taxon>Bacteria</taxon>
        <taxon>Bacillati</taxon>
        <taxon>Actinomycetota</taxon>
        <taxon>Actinomycetes</taxon>
        <taxon>Streptosporangiales</taxon>
        <taxon>Nocardiopsidaceae</taxon>
        <taxon>Thermobifida</taxon>
    </lineage>
</organism>
<accession>A0A147KF69</accession>
<evidence type="ECO:0000313" key="2">
    <source>
        <dbReference type="Proteomes" id="UP000074382"/>
    </source>
</evidence>
<dbReference type="AlphaFoldDB" id="A0A147KF69"/>
<dbReference type="OrthoDB" id="3215049at2"/>
<protein>
    <recommendedName>
        <fullName evidence="3">DUF4287 domain-containing protein</fullName>
    </recommendedName>
</protein>
<dbReference type="RefSeq" id="WP_068753420.1">
    <property type="nucleotide sequence ID" value="NZ_KQ950180.1"/>
</dbReference>
<proteinExistence type="predicted"/>
<dbReference type="EMBL" id="LGEM01000104">
    <property type="protein sequence ID" value="KUP95910.1"/>
    <property type="molecule type" value="Genomic_DNA"/>
</dbReference>
<name>A0A147KF69_THECS</name>
<evidence type="ECO:0000313" key="1">
    <source>
        <dbReference type="EMBL" id="KUP95910.1"/>
    </source>
</evidence>
<evidence type="ECO:0008006" key="3">
    <source>
        <dbReference type="Google" id="ProtNLM"/>
    </source>
</evidence>
<dbReference type="STRING" id="665004.AC529_15125"/>
<sequence>MPVSHSPEIHARLLARIPETTGYELREWFDILDRGPALTSCVERAHWLSDEYGLTHGYATAIVQEFDRRRRRHTLIPFQRGRRTTARS</sequence>